<protein>
    <submittedName>
        <fullName evidence="1">Uncharacterized protein</fullName>
    </submittedName>
</protein>
<dbReference type="Proteomes" id="UP001432322">
    <property type="component" value="Unassembled WGS sequence"/>
</dbReference>
<dbReference type="AlphaFoldDB" id="A0AAV5V2S8"/>
<accession>A0AAV5V2S8</accession>
<dbReference type="GO" id="GO:0004620">
    <property type="term" value="F:phospholipase activity"/>
    <property type="evidence" value="ECO:0007669"/>
    <property type="project" value="InterPro"/>
</dbReference>
<name>A0AAV5V2S8_9BILA</name>
<organism evidence="1 2">
    <name type="scientific">Pristionchus fissidentatus</name>
    <dbReference type="NCBI Taxonomy" id="1538716"/>
    <lineage>
        <taxon>Eukaryota</taxon>
        <taxon>Metazoa</taxon>
        <taxon>Ecdysozoa</taxon>
        <taxon>Nematoda</taxon>
        <taxon>Chromadorea</taxon>
        <taxon>Rhabditida</taxon>
        <taxon>Rhabditina</taxon>
        <taxon>Diplogasteromorpha</taxon>
        <taxon>Diplogasteroidea</taxon>
        <taxon>Neodiplogasteridae</taxon>
        <taxon>Pristionchus</taxon>
    </lineage>
</organism>
<evidence type="ECO:0000313" key="2">
    <source>
        <dbReference type="Proteomes" id="UP001432322"/>
    </source>
</evidence>
<dbReference type="GO" id="GO:0006644">
    <property type="term" value="P:phospholipid metabolic process"/>
    <property type="evidence" value="ECO:0007669"/>
    <property type="project" value="TreeGrafter"/>
</dbReference>
<evidence type="ECO:0000313" key="1">
    <source>
        <dbReference type="EMBL" id="GMT12790.1"/>
    </source>
</evidence>
<dbReference type="EMBL" id="BTSY01000002">
    <property type="protein sequence ID" value="GMT12790.1"/>
    <property type="molecule type" value="Genomic_DNA"/>
</dbReference>
<dbReference type="PANTHER" id="PTHR21325">
    <property type="entry name" value="PHOSPHOLIPASE B, PLB1"/>
    <property type="match status" value="1"/>
</dbReference>
<comment type="caution">
    <text evidence="1">The sequence shown here is derived from an EMBL/GenBank/DDBJ whole genome shotgun (WGS) entry which is preliminary data.</text>
</comment>
<keyword evidence="2" id="KW-1185">Reference proteome</keyword>
<gene>
    <name evidence="1" type="ORF">PFISCL1PPCAC_4087</name>
</gene>
<reference evidence="1" key="1">
    <citation type="submission" date="2023-10" db="EMBL/GenBank/DDBJ databases">
        <title>Genome assembly of Pristionchus species.</title>
        <authorList>
            <person name="Yoshida K."/>
            <person name="Sommer R.J."/>
        </authorList>
    </citation>
    <scope>NUCLEOTIDE SEQUENCE</scope>
    <source>
        <strain evidence="1">RS5133</strain>
    </source>
</reference>
<dbReference type="PANTHER" id="PTHR21325:SF24">
    <property type="entry name" value="LIPASE_GDSL DOMAIN-CONTAINING PROTEIN"/>
    <property type="match status" value="1"/>
</dbReference>
<dbReference type="InterPro" id="IPR038885">
    <property type="entry name" value="PLB1"/>
</dbReference>
<feature type="non-terminal residue" evidence="1">
    <location>
        <position position="191"/>
    </location>
</feature>
<sequence>MKFGVFAINETHESAPFCEKFHHVACPYLFVLSQEEGASLFNQYSDGLIDLPRQLNSDTFAVTVNKAFNMERLLQIWMRIRAKILRTLEFGVASYNQSITAKIVWRNILRPESDRLDANDFATLELQSIACPSETCPYLHSNLTDCSKPIVRVLIEPSSVQSLNSRPAAVIWPFSAFSWAALCSRAGLQRL</sequence>
<proteinExistence type="predicted"/>